<keyword evidence="2" id="KW-1185">Reference proteome</keyword>
<dbReference type="AlphaFoldDB" id="A0A5N6PMZ8"/>
<evidence type="ECO:0000313" key="1">
    <source>
        <dbReference type="EMBL" id="KAD6794487.1"/>
    </source>
</evidence>
<sequence length="373" mass="40601">MYSTIWSPSVSTCKVAGGTVASLQLRSVCRSFCFITGFVVRQRWGLLFWVSIEGEVVRFDLQHTKFCLLPSQLAGGTVASLQLRSVCRSFCFIAGVVVRQRWGLFFWVSIGGLCHIMEKSMKEAVGGVTVASIQLRSVCRSFCFTAGVVVTGEAVLGAGFLGLHGSHSLCTWKSSAKLSLFTPATGNATIKLVGALLRFVGPGNKGASGSSLILIMMVAVLVPETGRKETGQKIAHINANGLVFQQMSYMEYMMHPSIGPMNPSARLVGEYHDIHLTYEIAHIHANGLVFQEMSYMENMMHPSIGSMNPSAIYLTYEARRMWGHYWACCYELWANMAGHLGLMVSNDYCCGPHGRMSAVECLGGCGSSNEGKA</sequence>
<comment type="caution">
    <text evidence="1">The sequence shown here is derived from an EMBL/GenBank/DDBJ whole genome shotgun (WGS) entry which is preliminary data.</text>
</comment>
<gene>
    <name evidence="1" type="ORF">E3N88_05383</name>
</gene>
<name>A0A5N6PMZ8_9ASTR</name>
<evidence type="ECO:0000313" key="2">
    <source>
        <dbReference type="Proteomes" id="UP000326396"/>
    </source>
</evidence>
<proteinExistence type="predicted"/>
<reference evidence="1 2" key="1">
    <citation type="submission" date="2019-05" db="EMBL/GenBank/DDBJ databases">
        <title>Mikania micrantha, genome provides insights into the molecular mechanism of rapid growth.</title>
        <authorList>
            <person name="Liu B."/>
        </authorList>
    </citation>
    <scope>NUCLEOTIDE SEQUENCE [LARGE SCALE GENOMIC DNA]</scope>
    <source>
        <strain evidence="1">NLD-2019</strain>
        <tissue evidence="1">Leaf</tissue>
    </source>
</reference>
<accession>A0A5N6PMZ8</accession>
<dbReference type="EMBL" id="SZYD01000003">
    <property type="protein sequence ID" value="KAD6794487.1"/>
    <property type="molecule type" value="Genomic_DNA"/>
</dbReference>
<organism evidence="1 2">
    <name type="scientific">Mikania micrantha</name>
    <name type="common">bitter vine</name>
    <dbReference type="NCBI Taxonomy" id="192012"/>
    <lineage>
        <taxon>Eukaryota</taxon>
        <taxon>Viridiplantae</taxon>
        <taxon>Streptophyta</taxon>
        <taxon>Embryophyta</taxon>
        <taxon>Tracheophyta</taxon>
        <taxon>Spermatophyta</taxon>
        <taxon>Magnoliopsida</taxon>
        <taxon>eudicotyledons</taxon>
        <taxon>Gunneridae</taxon>
        <taxon>Pentapetalae</taxon>
        <taxon>asterids</taxon>
        <taxon>campanulids</taxon>
        <taxon>Asterales</taxon>
        <taxon>Asteraceae</taxon>
        <taxon>Asteroideae</taxon>
        <taxon>Heliantheae alliance</taxon>
        <taxon>Eupatorieae</taxon>
        <taxon>Mikania</taxon>
    </lineage>
</organism>
<dbReference type="Proteomes" id="UP000326396">
    <property type="component" value="Linkage Group LG11"/>
</dbReference>
<protein>
    <submittedName>
        <fullName evidence="1">Uncharacterized protein</fullName>
    </submittedName>
</protein>